<reference evidence="2 3" key="1">
    <citation type="journal article" date="2015" name="Genome Biol.">
        <title>Comparative genomics of Steinernema reveals deeply conserved gene regulatory networks.</title>
        <authorList>
            <person name="Dillman A.R."/>
            <person name="Macchietto M."/>
            <person name="Porter C.F."/>
            <person name="Rogers A."/>
            <person name="Williams B."/>
            <person name="Antoshechkin I."/>
            <person name="Lee M.M."/>
            <person name="Goodwin Z."/>
            <person name="Lu X."/>
            <person name="Lewis E.E."/>
            <person name="Goodrich-Blair H."/>
            <person name="Stock S.P."/>
            <person name="Adams B.J."/>
            <person name="Sternberg P.W."/>
            <person name="Mortazavi A."/>
        </authorList>
    </citation>
    <scope>NUCLEOTIDE SEQUENCE [LARGE SCALE GENOMIC DNA]</scope>
    <source>
        <strain evidence="2 3">ALL</strain>
    </source>
</reference>
<protein>
    <submittedName>
        <fullName evidence="2">Uncharacterized protein</fullName>
    </submittedName>
</protein>
<dbReference type="Proteomes" id="UP000298663">
    <property type="component" value="Unassembled WGS sequence"/>
</dbReference>
<sequence>MELLGCSTLLFVLLLSSAVGTPGGSRSNDAELQELPSLDGSTTLLPEAFENNFDHLSLPGAVRLNPDDAIFYRLKRNLKSWTHCNKCTERLCKMWFCRN</sequence>
<gene>
    <name evidence="2" type="ORF">L596_030624</name>
</gene>
<reference evidence="2 3" key="2">
    <citation type="journal article" date="2019" name="G3 (Bethesda)">
        <title>Hybrid Assembly of the Genome of the Entomopathogenic Nematode Steinernema carpocapsae Identifies the X-Chromosome.</title>
        <authorList>
            <person name="Serra L."/>
            <person name="Macchietto M."/>
            <person name="Macias-Munoz A."/>
            <person name="McGill C.J."/>
            <person name="Rodriguez I.M."/>
            <person name="Rodriguez B."/>
            <person name="Murad R."/>
            <person name="Mortazavi A."/>
        </authorList>
    </citation>
    <scope>NUCLEOTIDE SEQUENCE [LARGE SCALE GENOMIC DNA]</scope>
    <source>
        <strain evidence="2 3">ALL</strain>
    </source>
</reference>
<dbReference type="AlphaFoldDB" id="A0A4U5LPY9"/>
<comment type="caution">
    <text evidence="2">The sequence shown here is derived from an EMBL/GenBank/DDBJ whole genome shotgun (WGS) entry which is preliminary data.</text>
</comment>
<evidence type="ECO:0000313" key="3">
    <source>
        <dbReference type="Proteomes" id="UP000298663"/>
    </source>
</evidence>
<proteinExistence type="predicted"/>
<feature type="chain" id="PRO_5020991530" evidence="1">
    <location>
        <begin position="21"/>
        <end position="99"/>
    </location>
</feature>
<name>A0A4U5LPY9_STECR</name>
<feature type="signal peptide" evidence="1">
    <location>
        <begin position="1"/>
        <end position="20"/>
    </location>
</feature>
<keyword evidence="3" id="KW-1185">Reference proteome</keyword>
<keyword evidence="1" id="KW-0732">Signal</keyword>
<dbReference type="EMBL" id="AZBU02000014">
    <property type="protein sequence ID" value="TKR57994.1"/>
    <property type="molecule type" value="Genomic_DNA"/>
</dbReference>
<accession>A0A4U5LPY9</accession>
<evidence type="ECO:0000313" key="2">
    <source>
        <dbReference type="EMBL" id="TKR57994.1"/>
    </source>
</evidence>
<evidence type="ECO:0000256" key="1">
    <source>
        <dbReference type="SAM" id="SignalP"/>
    </source>
</evidence>
<organism evidence="2 3">
    <name type="scientific">Steinernema carpocapsae</name>
    <name type="common">Entomopathogenic nematode</name>
    <dbReference type="NCBI Taxonomy" id="34508"/>
    <lineage>
        <taxon>Eukaryota</taxon>
        <taxon>Metazoa</taxon>
        <taxon>Ecdysozoa</taxon>
        <taxon>Nematoda</taxon>
        <taxon>Chromadorea</taxon>
        <taxon>Rhabditida</taxon>
        <taxon>Tylenchina</taxon>
        <taxon>Panagrolaimomorpha</taxon>
        <taxon>Strongyloidoidea</taxon>
        <taxon>Steinernematidae</taxon>
        <taxon>Steinernema</taxon>
    </lineage>
</organism>